<proteinExistence type="predicted"/>
<sequence>MSVKNAAASETALLVVEQLAGNTYCVEALSRLPVIRGIHLCMKNQPAFIREAAHALKLLFRQNCPSLSEQMLSSEIVPHLLAVLGSRELLGVANPAAAKAEIVEALKSAAMDLQHGDRIAALLNNSQVWKEYKDQRHDLYLPAARLQAIAGAPTGSGLALTFGSADGRHTDGMFAPPPRPVPPPKPANR</sequence>
<feature type="compositionally biased region" description="Pro residues" evidence="1">
    <location>
        <begin position="175"/>
        <end position="189"/>
    </location>
</feature>
<dbReference type="GO" id="GO:2000641">
    <property type="term" value="P:regulation of early endosome to late endosome transport"/>
    <property type="evidence" value="ECO:0007669"/>
    <property type="project" value="InterPro"/>
</dbReference>
<dbReference type="GO" id="GO:0007032">
    <property type="term" value="P:endosome organization"/>
    <property type="evidence" value="ECO:0007669"/>
    <property type="project" value="InterPro"/>
</dbReference>
<evidence type="ECO:0000313" key="3">
    <source>
        <dbReference type="WBParaSite" id="L893_g23589.t1"/>
    </source>
</evidence>
<dbReference type="AlphaFoldDB" id="A0A1I7Z890"/>
<protein>
    <submittedName>
        <fullName evidence="3">DUF913 domain-containing protein</fullName>
    </submittedName>
</protein>
<dbReference type="GO" id="GO:0006898">
    <property type="term" value="P:receptor-mediated endocytosis"/>
    <property type="evidence" value="ECO:0007669"/>
    <property type="project" value="TreeGrafter"/>
</dbReference>
<accession>A0A1I7Z890</accession>
<keyword evidence="2" id="KW-1185">Reference proteome</keyword>
<dbReference type="InterPro" id="IPR044978">
    <property type="entry name" value="GRV2/DNAJC13"/>
</dbReference>
<organism evidence="2 3">
    <name type="scientific">Steinernema glaseri</name>
    <dbReference type="NCBI Taxonomy" id="37863"/>
    <lineage>
        <taxon>Eukaryota</taxon>
        <taxon>Metazoa</taxon>
        <taxon>Ecdysozoa</taxon>
        <taxon>Nematoda</taxon>
        <taxon>Chromadorea</taxon>
        <taxon>Rhabditida</taxon>
        <taxon>Tylenchina</taxon>
        <taxon>Panagrolaimomorpha</taxon>
        <taxon>Strongyloidoidea</taxon>
        <taxon>Steinernematidae</taxon>
        <taxon>Steinernema</taxon>
    </lineage>
</organism>
<dbReference type="Proteomes" id="UP000095287">
    <property type="component" value="Unplaced"/>
</dbReference>
<dbReference type="PANTHER" id="PTHR36983:SF2">
    <property type="entry name" value="DNAJ HOMOLOG SUBFAMILY C MEMBER 13"/>
    <property type="match status" value="1"/>
</dbReference>
<dbReference type="PANTHER" id="PTHR36983">
    <property type="entry name" value="DNAJ HOMOLOG SUBFAMILY C MEMBER 13"/>
    <property type="match status" value="1"/>
</dbReference>
<dbReference type="GO" id="GO:0010008">
    <property type="term" value="C:endosome membrane"/>
    <property type="evidence" value="ECO:0007669"/>
    <property type="project" value="TreeGrafter"/>
</dbReference>
<name>A0A1I7Z890_9BILA</name>
<evidence type="ECO:0000313" key="2">
    <source>
        <dbReference type="Proteomes" id="UP000095287"/>
    </source>
</evidence>
<evidence type="ECO:0000256" key="1">
    <source>
        <dbReference type="SAM" id="MobiDB-lite"/>
    </source>
</evidence>
<reference evidence="3" key="1">
    <citation type="submission" date="2016-11" db="UniProtKB">
        <authorList>
            <consortium name="WormBaseParasite"/>
        </authorList>
    </citation>
    <scope>IDENTIFICATION</scope>
</reference>
<feature type="region of interest" description="Disordered" evidence="1">
    <location>
        <begin position="167"/>
        <end position="189"/>
    </location>
</feature>
<dbReference type="WBParaSite" id="L893_g23589.t1">
    <property type="protein sequence ID" value="L893_g23589.t1"/>
    <property type="gene ID" value="L893_g23589"/>
</dbReference>